<keyword evidence="2 4" id="KW-0547">Nucleotide-binding</keyword>
<dbReference type="GO" id="GO:0046872">
    <property type="term" value="F:metal ion binding"/>
    <property type="evidence" value="ECO:0007669"/>
    <property type="project" value="InterPro"/>
</dbReference>
<keyword evidence="1" id="KW-0436">Ligase</keyword>
<dbReference type="WBParaSite" id="L893_g23799.t1">
    <property type="protein sequence ID" value="L893_g23799.t1"/>
    <property type="gene ID" value="L893_g23799"/>
</dbReference>
<accession>A0A1I7Z7V8</accession>
<evidence type="ECO:0000259" key="5">
    <source>
        <dbReference type="PROSITE" id="PS50975"/>
    </source>
</evidence>
<dbReference type="SUPFAM" id="SSF56059">
    <property type="entry name" value="Glutathione synthetase ATP-binding domain-like"/>
    <property type="match status" value="1"/>
</dbReference>
<dbReference type="GO" id="GO:0016874">
    <property type="term" value="F:ligase activity"/>
    <property type="evidence" value="ECO:0007669"/>
    <property type="project" value="UniProtKB-KW"/>
</dbReference>
<name>A0A1I7Z7V8_9BILA</name>
<evidence type="ECO:0000256" key="2">
    <source>
        <dbReference type="ARBA" id="ARBA00022741"/>
    </source>
</evidence>
<dbReference type="InterPro" id="IPR011761">
    <property type="entry name" value="ATP-grasp"/>
</dbReference>
<dbReference type="GO" id="GO:0005524">
    <property type="term" value="F:ATP binding"/>
    <property type="evidence" value="ECO:0007669"/>
    <property type="project" value="UniProtKB-UniRule"/>
</dbReference>
<keyword evidence="6" id="KW-1185">Reference proteome</keyword>
<evidence type="ECO:0000313" key="6">
    <source>
        <dbReference type="Proteomes" id="UP000095287"/>
    </source>
</evidence>
<protein>
    <submittedName>
        <fullName evidence="7">ATP-grasp domain-containing protein</fullName>
    </submittedName>
</protein>
<reference evidence="7" key="1">
    <citation type="submission" date="2016-11" db="UniProtKB">
        <authorList>
            <consortium name="WormBaseParasite"/>
        </authorList>
    </citation>
    <scope>IDENTIFICATION</scope>
</reference>
<feature type="domain" description="ATP-grasp" evidence="5">
    <location>
        <begin position="149"/>
        <end position="359"/>
    </location>
</feature>
<sequence>MLSAEHRAKLGELNERCETFTIVLKWKYPFFTNLENLKKPGNAALIGFFAEQIEKDLSDDIKANFDLIIYFKADYTNFASVYLDSNTISIPELDKFGDELVQIIPAAKIDFVETEEFMINTLCQLRERLGLPGVRASDIEHLRNKAILKNLAREKNIPTAKFSIIDFSKQSTVQEIADKVDSEIGIYPAFRKPISGCGSGGGGRLDSRQAVEAWAEQRIQDKDESTYLVEECLSGHEFWACSCLLKNGSVKPLYVIYMERGYTVPEYLKTGRAIPFFANRFEDLEDVFPKITEFTLDCIEKLKPPHPHPFCVQGFQKTKGSSDYVLTEVGYRTNGARGAGISYAACGVSQEVALIQSHCDPEYTADPDPHRPTYHQCSLWYPQKKGFLRKFSCLPGAPHVESSIEVKWLLPLNAELKDADCFADFLLALTLRNESKERLHQDAKWLADNWQPEISPN</sequence>
<evidence type="ECO:0000256" key="1">
    <source>
        <dbReference type="ARBA" id="ARBA00022598"/>
    </source>
</evidence>
<evidence type="ECO:0000256" key="3">
    <source>
        <dbReference type="ARBA" id="ARBA00022840"/>
    </source>
</evidence>
<proteinExistence type="predicted"/>
<evidence type="ECO:0000256" key="4">
    <source>
        <dbReference type="PROSITE-ProRule" id="PRU00409"/>
    </source>
</evidence>
<dbReference type="AlphaFoldDB" id="A0A1I7Z7V8"/>
<dbReference type="Gene3D" id="3.30.470.20">
    <property type="entry name" value="ATP-grasp fold, B domain"/>
    <property type="match status" value="1"/>
</dbReference>
<evidence type="ECO:0000313" key="7">
    <source>
        <dbReference type="WBParaSite" id="L893_g23799.t1"/>
    </source>
</evidence>
<keyword evidence="3 4" id="KW-0067">ATP-binding</keyword>
<dbReference type="InterPro" id="IPR052032">
    <property type="entry name" value="ATP-dep_AA_Ligase"/>
</dbReference>
<dbReference type="PANTHER" id="PTHR43585">
    <property type="entry name" value="FUMIPYRROLE BIOSYNTHESIS PROTEIN C"/>
    <property type="match status" value="1"/>
</dbReference>
<dbReference type="PROSITE" id="PS50975">
    <property type="entry name" value="ATP_GRASP"/>
    <property type="match status" value="1"/>
</dbReference>
<organism evidence="6 7">
    <name type="scientific">Steinernema glaseri</name>
    <dbReference type="NCBI Taxonomy" id="37863"/>
    <lineage>
        <taxon>Eukaryota</taxon>
        <taxon>Metazoa</taxon>
        <taxon>Ecdysozoa</taxon>
        <taxon>Nematoda</taxon>
        <taxon>Chromadorea</taxon>
        <taxon>Rhabditida</taxon>
        <taxon>Tylenchina</taxon>
        <taxon>Panagrolaimomorpha</taxon>
        <taxon>Strongyloidoidea</taxon>
        <taxon>Steinernematidae</taxon>
        <taxon>Steinernema</taxon>
    </lineage>
</organism>
<dbReference type="Proteomes" id="UP000095287">
    <property type="component" value="Unplaced"/>
</dbReference>
<dbReference type="PANTHER" id="PTHR43585:SF2">
    <property type="entry name" value="ATP-GRASP ENZYME FSQD"/>
    <property type="match status" value="1"/>
</dbReference>